<dbReference type="RefSeq" id="XP_046019335.1">
    <property type="nucleotide sequence ID" value="XM_046148942.1"/>
</dbReference>
<gene>
    <name evidence="1" type="ORF">B0I36DRAFT_21314</name>
</gene>
<reference evidence="1" key="1">
    <citation type="journal article" date="2021" name="Nat. Commun.">
        <title>Genetic determinants of endophytism in the Arabidopsis root mycobiome.</title>
        <authorList>
            <person name="Mesny F."/>
            <person name="Miyauchi S."/>
            <person name="Thiergart T."/>
            <person name="Pickel B."/>
            <person name="Atanasova L."/>
            <person name="Karlsson M."/>
            <person name="Huettel B."/>
            <person name="Barry K.W."/>
            <person name="Haridas S."/>
            <person name="Chen C."/>
            <person name="Bauer D."/>
            <person name="Andreopoulos W."/>
            <person name="Pangilinan J."/>
            <person name="LaButti K."/>
            <person name="Riley R."/>
            <person name="Lipzen A."/>
            <person name="Clum A."/>
            <person name="Drula E."/>
            <person name="Henrissat B."/>
            <person name="Kohler A."/>
            <person name="Grigoriev I.V."/>
            <person name="Martin F.M."/>
            <person name="Hacquard S."/>
        </authorList>
    </citation>
    <scope>NUCLEOTIDE SEQUENCE</scope>
    <source>
        <strain evidence="1">MPI-CAGE-CH-0230</strain>
    </source>
</reference>
<protein>
    <submittedName>
        <fullName evidence="1">Uncharacterized protein</fullName>
    </submittedName>
</protein>
<organism evidence="1 2">
    <name type="scientific">Microdochium trichocladiopsis</name>
    <dbReference type="NCBI Taxonomy" id="1682393"/>
    <lineage>
        <taxon>Eukaryota</taxon>
        <taxon>Fungi</taxon>
        <taxon>Dikarya</taxon>
        <taxon>Ascomycota</taxon>
        <taxon>Pezizomycotina</taxon>
        <taxon>Sordariomycetes</taxon>
        <taxon>Xylariomycetidae</taxon>
        <taxon>Xylariales</taxon>
        <taxon>Microdochiaceae</taxon>
        <taxon>Microdochium</taxon>
    </lineage>
</organism>
<keyword evidence="2" id="KW-1185">Reference proteome</keyword>
<dbReference type="AlphaFoldDB" id="A0A9P9BX68"/>
<dbReference type="Proteomes" id="UP000756346">
    <property type="component" value="Unassembled WGS sequence"/>
</dbReference>
<proteinExistence type="predicted"/>
<comment type="caution">
    <text evidence="1">The sequence shown here is derived from an EMBL/GenBank/DDBJ whole genome shotgun (WGS) entry which is preliminary data.</text>
</comment>
<evidence type="ECO:0000313" key="2">
    <source>
        <dbReference type="Proteomes" id="UP000756346"/>
    </source>
</evidence>
<name>A0A9P9BX68_9PEZI</name>
<dbReference type="GeneID" id="70178488"/>
<dbReference type="EMBL" id="JAGTJQ010000001">
    <property type="protein sequence ID" value="KAH7041280.1"/>
    <property type="molecule type" value="Genomic_DNA"/>
</dbReference>
<sequence>MTRRTACKGVSNLRRCPEATPQLQARRWSVLVALVIIASQPCVWQRCNVGRKSLPVGSSPKPSHMKMKTTKPAHASNIVNSLPSVLPRTSCAGSLSHKTTRYSNCMPKVVSWGKPWRACMHPTPAPLVSQVSRSVMGTRTAVCAGLPIVLVDRCKVRMFSAPPAASLY</sequence>
<accession>A0A9P9BX68</accession>
<evidence type="ECO:0000313" key="1">
    <source>
        <dbReference type="EMBL" id="KAH7041280.1"/>
    </source>
</evidence>